<evidence type="ECO:0000313" key="2">
    <source>
        <dbReference type="EMBL" id="EFE51006.1"/>
    </source>
</evidence>
<comment type="caution">
    <text evidence="2">The sequence shown here is derived from an EMBL/GenBank/DDBJ whole genome shotgun (WGS) entry which is preliminary data.</text>
</comment>
<feature type="non-terminal residue" evidence="2">
    <location>
        <position position="1"/>
    </location>
</feature>
<feature type="region of interest" description="Disordered" evidence="1">
    <location>
        <begin position="1"/>
        <end position="40"/>
    </location>
</feature>
<dbReference type="EMBL" id="ADBF01000005">
    <property type="protein sequence ID" value="EFE51006.1"/>
    <property type="molecule type" value="Genomic_DNA"/>
</dbReference>
<dbReference type="AlphaFoldDB" id="D4DMF4"/>
<reference evidence="2 3" key="1">
    <citation type="submission" date="2010-02" db="EMBL/GenBank/DDBJ databases">
        <authorList>
            <person name="Weinstock G."/>
            <person name="Sodergren E."/>
            <person name="Clifton S."/>
            <person name="Fulton L."/>
            <person name="Fulton B."/>
            <person name="Courtney L."/>
            <person name="Fronick C."/>
            <person name="Harrison M."/>
            <person name="Strong C."/>
            <person name="Farmer C."/>
            <person name="Delahaunty K."/>
            <person name="Markovic C."/>
            <person name="Hall O."/>
            <person name="Minx P."/>
            <person name="Tomlinson C."/>
            <person name="Mitreva M."/>
            <person name="Nelson J."/>
            <person name="Hou S."/>
            <person name="Wollam A."/>
            <person name="Pepin K.H."/>
            <person name="Johnson M."/>
            <person name="Bhonagiri V."/>
            <person name="Zhang X."/>
            <person name="Suruliraj S."/>
            <person name="Warren W."/>
            <person name="Chinwalla A."/>
            <person name="Mardis E.R."/>
            <person name="Wilson R.K."/>
        </authorList>
    </citation>
    <scope>NUCLEOTIDE SEQUENCE [LARGE SCALE GENOMIC DNA]</scope>
    <source>
        <strain evidence="2 3">ATCC 29315</strain>
    </source>
</reference>
<gene>
    <name evidence="2" type="ORF">NEIELOOT_00222</name>
</gene>
<protein>
    <submittedName>
        <fullName evidence="2">Uncharacterized protein</fullName>
    </submittedName>
</protein>
<accession>D4DMF4</accession>
<proteinExistence type="predicted"/>
<evidence type="ECO:0000256" key="1">
    <source>
        <dbReference type="SAM" id="MobiDB-lite"/>
    </source>
</evidence>
<evidence type="ECO:0000313" key="3">
    <source>
        <dbReference type="Proteomes" id="UP000005536"/>
    </source>
</evidence>
<organism evidence="2 3">
    <name type="scientific">Neisseria elongata subsp. glycolytica ATCC 29315</name>
    <dbReference type="NCBI Taxonomy" id="546263"/>
    <lineage>
        <taxon>Bacteria</taxon>
        <taxon>Pseudomonadati</taxon>
        <taxon>Pseudomonadota</taxon>
        <taxon>Betaproteobacteria</taxon>
        <taxon>Neisseriales</taxon>
        <taxon>Neisseriaceae</taxon>
        <taxon>Neisseria</taxon>
    </lineage>
</organism>
<sequence length="40" mass="4068">PTAARAASSHERAAALSSTLSDMSGEPSKYGSRLQTASNC</sequence>
<dbReference type="Proteomes" id="UP000005536">
    <property type="component" value="Unassembled WGS sequence"/>
</dbReference>
<name>D4DMF4_NEIEG</name>